<name>A0A2A7N1M9_MYCAG</name>
<keyword evidence="3" id="KW-1185">Reference proteome</keyword>
<proteinExistence type="predicted"/>
<evidence type="ECO:0000313" key="1">
    <source>
        <dbReference type="EMBL" id="GFG55258.1"/>
    </source>
</evidence>
<accession>A0A2A7N1M9</accession>
<reference evidence="2 3" key="1">
    <citation type="submission" date="2017-10" db="EMBL/GenBank/DDBJ databases">
        <title>The new phylogeny of genus Mycobacterium.</title>
        <authorList>
            <person name="Tortoli E."/>
            <person name="Trovato A."/>
            <person name="Cirillo D.M."/>
        </authorList>
    </citation>
    <scope>NUCLEOTIDE SEQUENCE [LARGE SCALE GENOMIC DNA]</scope>
    <source>
        <strain evidence="2 3">CCUG37673</strain>
    </source>
</reference>
<evidence type="ECO:0000313" key="3">
    <source>
        <dbReference type="Proteomes" id="UP000220914"/>
    </source>
</evidence>
<dbReference type="OrthoDB" id="3173471at2"/>
<dbReference type="Proteomes" id="UP000220914">
    <property type="component" value="Unassembled WGS sequence"/>
</dbReference>
<comment type="caution">
    <text evidence="2">The sequence shown here is derived from an EMBL/GenBank/DDBJ whole genome shotgun (WGS) entry which is preliminary data.</text>
</comment>
<dbReference type="AlphaFoldDB" id="A0A2A7N1M9"/>
<reference evidence="1" key="3">
    <citation type="submission" date="2020-02" db="EMBL/GenBank/DDBJ databases">
        <authorList>
            <person name="Matsumoto Y."/>
            <person name="Motooka D."/>
            <person name="Nakamura S."/>
        </authorList>
    </citation>
    <scope>NUCLEOTIDE SEQUENCE</scope>
    <source>
        <strain evidence="1">JCM 6377</strain>
    </source>
</reference>
<dbReference type="EMBL" id="PDCP01000023">
    <property type="protein sequence ID" value="PEG37952.1"/>
    <property type="molecule type" value="Genomic_DNA"/>
</dbReference>
<dbReference type="RefSeq" id="WP_097940812.1">
    <property type="nucleotide sequence ID" value="NZ_BLKS01000004.1"/>
</dbReference>
<dbReference type="Proteomes" id="UP000465302">
    <property type="component" value="Unassembled WGS sequence"/>
</dbReference>
<dbReference type="EMBL" id="BLKS01000004">
    <property type="protein sequence ID" value="GFG55258.1"/>
    <property type="molecule type" value="Genomic_DNA"/>
</dbReference>
<protein>
    <recommendedName>
        <fullName evidence="5">Cullin, a subunit of E3 ubiquitin ligase</fullName>
    </recommendedName>
</protein>
<gene>
    <name evidence="2" type="ORF">CQY20_14650</name>
    <name evidence="1" type="ORF">MAGR_66990</name>
</gene>
<evidence type="ECO:0000313" key="4">
    <source>
        <dbReference type="Proteomes" id="UP000465302"/>
    </source>
</evidence>
<evidence type="ECO:0000313" key="2">
    <source>
        <dbReference type="EMBL" id="PEG37952.1"/>
    </source>
</evidence>
<organism evidence="2 3">
    <name type="scientific">Mycolicibacterium agri</name>
    <name type="common">Mycobacterium agri</name>
    <dbReference type="NCBI Taxonomy" id="36811"/>
    <lineage>
        <taxon>Bacteria</taxon>
        <taxon>Bacillati</taxon>
        <taxon>Actinomycetota</taxon>
        <taxon>Actinomycetes</taxon>
        <taxon>Mycobacteriales</taxon>
        <taxon>Mycobacteriaceae</taxon>
        <taxon>Mycolicibacterium</taxon>
    </lineage>
</organism>
<reference evidence="1 4" key="2">
    <citation type="journal article" date="2019" name="Emerg. Microbes Infect.">
        <title>Comprehensive subspecies identification of 175 nontuberculous mycobacteria species based on 7547 genomic profiles.</title>
        <authorList>
            <person name="Matsumoto Y."/>
            <person name="Kinjo T."/>
            <person name="Motooka D."/>
            <person name="Nabeya D."/>
            <person name="Jung N."/>
            <person name="Uechi K."/>
            <person name="Horii T."/>
            <person name="Iida T."/>
            <person name="Fujita J."/>
            <person name="Nakamura S."/>
        </authorList>
    </citation>
    <scope>NUCLEOTIDE SEQUENCE [LARGE SCALE GENOMIC DNA]</scope>
    <source>
        <strain evidence="1 4">JCM 6377</strain>
    </source>
</reference>
<sequence>MGEVIVGSEAIASGLVTRHELQRWYSRIYPNVYAPKGRALTLRDRTIGAWLWSKREGVITGVAASALYGAQWVDDDVPIEMLWNCTRPPPGVVVRNERVDDDELTWACKLPVTSVARTAFDLGRYLPRGQAIARLDALMRVMPFSAEEVLMLAKRYHGARGVKQLRARLPLVDGGAASPRETRLRLVYIDGGLPKPSTQIPVFDEDGQPVRILDMGWEEFRVAGEYDGDQHRTDRPQYVKDMRVMRTLARLGWIVDRVIKEDSDAAALERARAALISRGWKP</sequence>
<evidence type="ECO:0008006" key="5">
    <source>
        <dbReference type="Google" id="ProtNLM"/>
    </source>
</evidence>